<protein>
    <recommendedName>
        <fullName evidence="6">Transport permease protein</fullName>
    </recommendedName>
</protein>
<dbReference type="RefSeq" id="WP_116071788.1">
    <property type="nucleotide sequence ID" value="NZ_BONB01000059.1"/>
</dbReference>
<feature type="transmembrane region" description="Helical" evidence="6">
    <location>
        <begin position="104"/>
        <end position="131"/>
    </location>
</feature>
<feature type="transmembrane region" description="Helical" evidence="6">
    <location>
        <begin position="59"/>
        <end position="83"/>
    </location>
</feature>
<feature type="domain" description="ABC transmembrane type-2" evidence="7">
    <location>
        <begin position="24"/>
        <end position="254"/>
    </location>
</feature>
<keyword evidence="2 6" id="KW-0812">Transmembrane</keyword>
<dbReference type="Pfam" id="PF01061">
    <property type="entry name" value="ABC2_membrane"/>
    <property type="match status" value="1"/>
</dbReference>
<organism evidence="8 9">
    <name type="scientific">Asanoa ferruginea</name>
    <dbReference type="NCBI Taxonomy" id="53367"/>
    <lineage>
        <taxon>Bacteria</taxon>
        <taxon>Bacillati</taxon>
        <taxon>Actinomycetota</taxon>
        <taxon>Actinomycetes</taxon>
        <taxon>Micromonosporales</taxon>
        <taxon>Micromonosporaceae</taxon>
        <taxon>Asanoa</taxon>
    </lineage>
</organism>
<comment type="caution">
    <text evidence="6">Lacks conserved residue(s) required for the propagation of feature annotation.</text>
</comment>
<keyword evidence="5" id="KW-0046">Antibiotic resistance</keyword>
<keyword evidence="6" id="KW-1003">Cell membrane</keyword>
<dbReference type="PIRSF" id="PIRSF006648">
    <property type="entry name" value="DrrB"/>
    <property type="match status" value="1"/>
</dbReference>
<dbReference type="GO" id="GO:0043190">
    <property type="term" value="C:ATP-binding cassette (ABC) transporter complex"/>
    <property type="evidence" value="ECO:0007669"/>
    <property type="project" value="InterPro"/>
</dbReference>
<evidence type="ECO:0000313" key="8">
    <source>
        <dbReference type="EMBL" id="REG00335.1"/>
    </source>
</evidence>
<evidence type="ECO:0000259" key="7">
    <source>
        <dbReference type="PROSITE" id="PS51012"/>
    </source>
</evidence>
<dbReference type="GO" id="GO:0140359">
    <property type="term" value="F:ABC-type transporter activity"/>
    <property type="evidence" value="ECO:0007669"/>
    <property type="project" value="InterPro"/>
</dbReference>
<dbReference type="InterPro" id="IPR047817">
    <property type="entry name" value="ABC2_TM_bact-type"/>
</dbReference>
<name>A0A3D9ZUP5_9ACTN</name>
<dbReference type="Proteomes" id="UP000256913">
    <property type="component" value="Unassembled WGS sequence"/>
</dbReference>
<comment type="subcellular location">
    <subcellularLocation>
        <location evidence="6">Cell membrane</location>
        <topology evidence="6">Multi-pass membrane protein</topology>
    </subcellularLocation>
    <subcellularLocation>
        <location evidence="1">Membrane</location>
        <topology evidence="1">Multi-pass membrane protein</topology>
    </subcellularLocation>
</comment>
<feature type="transmembrane region" description="Helical" evidence="6">
    <location>
        <begin position="173"/>
        <end position="191"/>
    </location>
</feature>
<dbReference type="InterPro" id="IPR013525">
    <property type="entry name" value="ABC2_TM"/>
</dbReference>
<dbReference type="InterPro" id="IPR051784">
    <property type="entry name" value="Nod_factor_ABC_transporter"/>
</dbReference>
<dbReference type="EMBL" id="QUMQ01000001">
    <property type="protein sequence ID" value="REG00335.1"/>
    <property type="molecule type" value="Genomic_DNA"/>
</dbReference>
<evidence type="ECO:0000256" key="5">
    <source>
        <dbReference type="ARBA" id="ARBA00023251"/>
    </source>
</evidence>
<dbReference type="OrthoDB" id="670210at2"/>
<keyword evidence="6" id="KW-0813">Transport</keyword>
<dbReference type="PANTHER" id="PTHR43229">
    <property type="entry name" value="NODULATION PROTEIN J"/>
    <property type="match status" value="1"/>
</dbReference>
<keyword evidence="9" id="KW-1185">Reference proteome</keyword>
<keyword evidence="4 6" id="KW-0472">Membrane</keyword>
<dbReference type="PROSITE" id="PS51012">
    <property type="entry name" value="ABC_TM2"/>
    <property type="match status" value="1"/>
</dbReference>
<keyword evidence="3 6" id="KW-1133">Transmembrane helix</keyword>
<gene>
    <name evidence="8" type="ORF">DFJ67_6387</name>
</gene>
<dbReference type="PANTHER" id="PTHR43229:SF2">
    <property type="entry name" value="NODULATION PROTEIN J"/>
    <property type="match status" value="1"/>
</dbReference>
<feature type="transmembrane region" description="Helical" evidence="6">
    <location>
        <begin position="143"/>
        <end position="166"/>
    </location>
</feature>
<comment type="similarity">
    <text evidence="6">Belongs to the ABC-2 integral membrane protein family.</text>
</comment>
<reference evidence="8 9" key="1">
    <citation type="submission" date="2018-08" db="EMBL/GenBank/DDBJ databases">
        <title>Sequencing the genomes of 1000 actinobacteria strains.</title>
        <authorList>
            <person name="Klenk H.-P."/>
        </authorList>
    </citation>
    <scope>NUCLEOTIDE SEQUENCE [LARGE SCALE GENOMIC DNA]</scope>
    <source>
        <strain evidence="8 9">DSM 44099</strain>
    </source>
</reference>
<feature type="transmembrane region" description="Helical" evidence="6">
    <location>
        <begin position="228"/>
        <end position="251"/>
    </location>
</feature>
<evidence type="ECO:0000256" key="6">
    <source>
        <dbReference type="RuleBase" id="RU361157"/>
    </source>
</evidence>
<evidence type="ECO:0000256" key="3">
    <source>
        <dbReference type="ARBA" id="ARBA00022989"/>
    </source>
</evidence>
<sequence>MTTTMIDSVTMFRRDLKHALRFPMMTISGIGTAVVFLLLFVGVFGSALGADFLPGGGRYIDYVTPGIILMAAGTGTAATSIKINQDMQEGIIARLRTMSIARMSVLTGQVIGSLIRTLISVVLVVLVALALGFRPSATPVEYLAAFGVFALLTFALTWLAVAFGLATKTVAGANSLTLILQFLPLISSAFLPTDSMPAGVAWFAEHQPYTPIIETLRGLLMGSGIGDAAWWSVGWCVVLAAGGFFWARALYDRPRRA</sequence>
<dbReference type="AlphaFoldDB" id="A0A3D9ZUP5"/>
<accession>A0A3D9ZUP5</accession>
<comment type="caution">
    <text evidence="8">The sequence shown here is derived from an EMBL/GenBank/DDBJ whole genome shotgun (WGS) entry which is preliminary data.</text>
</comment>
<evidence type="ECO:0000313" key="9">
    <source>
        <dbReference type="Proteomes" id="UP000256913"/>
    </source>
</evidence>
<evidence type="ECO:0000256" key="2">
    <source>
        <dbReference type="ARBA" id="ARBA00022692"/>
    </source>
</evidence>
<evidence type="ECO:0000256" key="1">
    <source>
        <dbReference type="ARBA" id="ARBA00004141"/>
    </source>
</evidence>
<dbReference type="GO" id="GO:0046677">
    <property type="term" value="P:response to antibiotic"/>
    <property type="evidence" value="ECO:0007669"/>
    <property type="project" value="UniProtKB-KW"/>
</dbReference>
<evidence type="ECO:0000256" key="4">
    <source>
        <dbReference type="ARBA" id="ARBA00023136"/>
    </source>
</evidence>
<proteinExistence type="inferred from homology"/>
<dbReference type="InterPro" id="IPR000412">
    <property type="entry name" value="ABC_2_transport"/>
</dbReference>